<dbReference type="GO" id="GO:0005737">
    <property type="term" value="C:cytoplasm"/>
    <property type="evidence" value="ECO:0007669"/>
    <property type="project" value="TreeGrafter"/>
</dbReference>
<dbReference type="NCBIfam" id="TIGR01499">
    <property type="entry name" value="folC"/>
    <property type="match status" value="1"/>
</dbReference>
<dbReference type="PIRSF" id="PIRSF001563">
    <property type="entry name" value="Folylpolyglu_synth"/>
    <property type="match status" value="1"/>
</dbReference>
<dbReference type="GO" id="GO:0008841">
    <property type="term" value="F:dihydrofolate synthase activity"/>
    <property type="evidence" value="ECO:0007669"/>
    <property type="project" value="TreeGrafter"/>
</dbReference>
<evidence type="ECO:0000256" key="4">
    <source>
        <dbReference type="ARBA" id="ARBA00022723"/>
    </source>
</evidence>
<evidence type="ECO:0000256" key="10">
    <source>
        <dbReference type="PIRNR" id="PIRNR001563"/>
    </source>
</evidence>
<keyword evidence="7" id="KW-0460">Magnesium</keyword>
<protein>
    <recommendedName>
        <fullName evidence="2">tetrahydrofolate synthase</fullName>
        <ecNumber evidence="2">6.3.2.17</ecNumber>
    </recommendedName>
    <alternativeName>
        <fullName evidence="8">Tetrahydrofolylpolyglutamate synthase</fullName>
    </alternativeName>
</protein>
<dbReference type="Proteomes" id="UP000030361">
    <property type="component" value="Chromosome"/>
</dbReference>
<dbReference type="InterPro" id="IPR036565">
    <property type="entry name" value="Mur-like_cat_sf"/>
</dbReference>
<keyword evidence="5 10" id="KW-0547">Nucleotide-binding</keyword>
<dbReference type="PANTHER" id="PTHR11136">
    <property type="entry name" value="FOLYLPOLYGLUTAMATE SYNTHASE-RELATED"/>
    <property type="match status" value="1"/>
</dbReference>
<comment type="catalytic activity">
    <reaction evidence="9">
        <text>(6S)-5,6,7,8-tetrahydrofolyl-(gamma-L-Glu)(n) + L-glutamate + ATP = (6S)-5,6,7,8-tetrahydrofolyl-(gamma-L-Glu)(n+1) + ADP + phosphate + H(+)</text>
        <dbReference type="Rhea" id="RHEA:10580"/>
        <dbReference type="Rhea" id="RHEA-COMP:14738"/>
        <dbReference type="Rhea" id="RHEA-COMP:14740"/>
        <dbReference type="ChEBI" id="CHEBI:15378"/>
        <dbReference type="ChEBI" id="CHEBI:29985"/>
        <dbReference type="ChEBI" id="CHEBI:30616"/>
        <dbReference type="ChEBI" id="CHEBI:43474"/>
        <dbReference type="ChEBI" id="CHEBI:141005"/>
        <dbReference type="ChEBI" id="CHEBI:456216"/>
        <dbReference type="EC" id="6.3.2.17"/>
    </reaction>
</comment>
<evidence type="ECO:0000259" key="12">
    <source>
        <dbReference type="Pfam" id="PF08245"/>
    </source>
</evidence>
<keyword evidence="3 10" id="KW-0436">Ligase</keyword>
<dbReference type="Pfam" id="PF02875">
    <property type="entry name" value="Mur_ligase_C"/>
    <property type="match status" value="1"/>
</dbReference>
<dbReference type="InterPro" id="IPR004101">
    <property type="entry name" value="Mur_ligase_C"/>
</dbReference>
<dbReference type="PANTHER" id="PTHR11136:SF0">
    <property type="entry name" value="DIHYDROFOLATE SYNTHETASE-RELATED"/>
    <property type="match status" value="1"/>
</dbReference>
<evidence type="ECO:0000259" key="11">
    <source>
        <dbReference type="Pfam" id="PF02875"/>
    </source>
</evidence>
<dbReference type="GO" id="GO:0004326">
    <property type="term" value="F:tetrahydrofolylpolyglutamate synthase activity"/>
    <property type="evidence" value="ECO:0007669"/>
    <property type="project" value="UniProtKB-EC"/>
</dbReference>
<accession>A0A1S6QK87</accession>
<dbReference type="InterPro" id="IPR013221">
    <property type="entry name" value="Mur_ligase_cen"/>
</dbReference>
<evidence type="ECO:0000256" key="3">
    <source>
        <dbReference type="ARBA" id="ARBA00022598"/>
    </source>
</evidence>
<dbReference type="InterPro" id="IPR036615">
    <property type="entry name" value="Mur_ligase_C_dom_sf"/>
</dbReference>
<proteinExistence type="inferred from homology"/>
<dbReference type="GO" id="GO:0046872">
    <property type="term" value="F:metal ion binding"/>
    <property type="evidence" value="ECO:0007669"/>
    <property type="project" value="UniProtKB-KW"/>
</dbReference>
<feature type="domain" description="Mur ligase central" evidence="12">
    <location>
        <begin position="42"/>
        <end position="213"/>
    </location>
</feature>
<comment type="similarity">
    <text evidence="1 10">Belongs to the folylpolyglutamate synthase family.</text>
</comment>
<evidence type="ECO:0000256" key="5">
    <source>
        <dbReference type="ARBA" id="ARBA00022741"/>
    </source>
</evidence>
<dbReference type="SUPFAM" id="SSF53244">
    <property type="entry name" value="MurD-like peptide ligases, peptide-binding domain"/>
    <property type="match status" value="1"/>
</dbReference>
<dbReference type="Pfam" id="PF08245">
    <property type="entry name" value="Mur_ligase_M"/>
    <property type="match status" value="1"/>
</dbReference>
<feature type="domain" description="Mur ligase C-terminal" evidence="11">
    <location>
        <begin position="289"/>
        <end position="414"/>
    </location>
</feature>
<dbReference type="AlphaFoldDB" id="A0A1S6QK87"/>
<name>A0A1S6QK87_9LACO</name>
<dbReference type="InterPro" id="IPR001645">
    <property type="entry name" value="Folylpolyglutamate_synth"/>
</dbReference>
<dbReference type="Gene3D" id="3.40.1190.10">
    <property type="entry name" value="Mur-like, catalytic domain"/>
    <property type="match status" value="1"/>
</dbReference>
<keyword evidence="4" id="KW-0479">Metal-binding</keyword>
<dbReference type="RefSeq" id="WP_035167174.1">
    <property type="nucleotide sequence ID" value="NZ_CP018906.1"/>
</dbReference>
<keyword evidence="6 10" id="KW-0067">ATP-binding</keyword>
<sequence>MTKTYNSKFAEFLYDEGDRISLLKRVLAALDHPDMKFKIIHVCGTNGKGSTAIMIANILKELGIAAGLFTSPAIGNVTDTIRVNMTRISMIEYQTKVAQLGQLMSTADFNDDQLSKFEADFIISMMVFAEAKVNYVVLECGLGGELDATNAVTTTMYSIFTKISLDHLGILGDSLAEIATTKSKIIRPQNTTIMAPNQQMITKKVIQGEAKIKQADLIDADQHQTTVSNGKFSFLNQEFEFGLKASYEQENLNTVLCWLSNFKNRLTISEEKIATAVSSALGNNLSIPGRFELVTKNPAIILDAAHNPDGVGAFVKTVADNYSDQPKIIINGFLKDKDFKTAVSELLKLKNTRFIITNPRNESRELNSKRLDEVFYRETGITYPNFSGPIKALDFAIEQATSEIPDAVIFVVGSFYLINPIRERLTGE</sequence>
<reference evidence="13 14" key="1">
    <citation type="journal article" date="2015" name="Genome Announc.">
        <title>Genome Sequence of Lactobacillus curieae CCTCC M 2011381T, a Novel Producer of Gamma-aminobutyric Acid.</title>
        <authorList>
            <person name="Wang Y."/>
            <person name="Wang Y."/>
            <person name="Lang C."/>
            <person name="Wei D."/>
            <person name="Xu P."/>
            <person name="Xie J."/>
        </authorList>
    </citation>
    <scope>NUCLEOTIDE SEQUENCE [LARGE SCALE GENOMIC DNA]</scope>
    <source>
        <strain evidence="13 14">CCTCC M 2011381</strain>
    </source>
</reference>
<dbReference type="EMBL" id="CP018906">
    <property type="protein sequence ID" value="AQW22048.1"/>
    <property type="molecule type" value="Genomic_DNA"/>
</dbReference>
<evidence type="ECO:0000256" key="1">
    <source>
        <dbReference type="ARBA" id="ARBA00008276"/>
    </source>
</evidence>
<dbReference type="EC" id="6.3.2.17" evidence="2"/>
<evidence type="ECO:0000256" key="9">
    <source>
        <dbReference type="ARBA" id="ARBA00047493"/>
    </source>
</evidence>
<dbReference type="Gene3D" id="3.90.190.20">
    <property type="entry name" value="Mur ligase, C-terminal domain"/>
    <property type="match status" value="1"/>
</dbReference>
<evidence type="ECO:0000256" key="2">
    <source>
        <dbReference type="ARBA" id="ARBA00013025"/>
    </source>
</evidence>
<evidence type="ECO:0000313" key="13">
    <source>
        <dbReference type="EMBL" id="AQW22048.1"/>
    </source>
</evidence>
<dbReference type="OrthoDB" id="9809356at2"/>
<evidence type="ECO:0000313" key="14">
    <source>
        <dbReference type="Proteomes" id="UP000030361"/>
    </source>
</evidence>
<dbReference type="SUPFAM" id="SSF53623">
    <property type="entry name" value="MurD-like peptide ligases, catalytic domain"/>
    <property type="match status" value="1"/>
</dbReference>
<dbReference type="GO" id="GO:0005524">
    <property type="term" value="F:ATP binding"/>
    <property type="evidence" value="ECO:0007669"/>
    <property type="project" value="UniProtKB-KW"/>
</dbReference>
<gene>
    <name evidence="13" type="ORF">PL11_009005</name>
</gene>
<evidence type="ECO:0000256" key="8">
    <source>
        <dbReference type="ARBA" id="ARBA00030592"/>
    </source>
</evidence>
<evidence type="ECO:0000256" key="6">
    <source>
        <dbReference type="ARBA" id="ARBA00022840"/>
    </source>
</evidence>
<dbReference type="eggNOG" id="COG0285">
    <property type="taxonomic scope" value="Bacteria"/>
</dbReference>
<keyword evidence="14" id="KW-1185">Reference proteome</keyword>
<dbReference type="KEGG" id="lcu:PL11_009005"/>
<organism evidence="13 14">
    <name type="scientific">Lentilactobacillus curieae</name>
    <dbReference type="NCBI Taxonomy" id="1138822"/>
    <lineage>
        <taxon>Bacteria</taxon>
        <taxon>Bacillati</taxon>
        <taxon>Bacillota</taxon>
        <taxon>Bacilli</taxon>
        <taxon>Lactobacillales</taxon>
        <taxon>Lactobacillaceae</taxon>
        <taxon>Lentilactobacillus</taxon>
    </lineage>
</organism>
<evidence type="ECO:0000256" key="7">
    <source>
        <dbReference type="ARBA" id="ARBA00022842"/>
    </source>
</evidence>